<gene>
    <name evidence="2" type="ORF">FHR82_006348</name>
</gene>
<name>A0A7W7QAP3_9PSEU</name>
<sequence length="249" mass="28082">MSVLEPSMRSMTRYVDEDLHGVEFRECDLTGARLIGVVMQDAVIDGLVTNLVVNGVEVAEYVEAELDRRHPVRVLIRSEDPADLREASRQLHAGWAATIERIRRTPGIERRSVNDEWSAVQTMRHLVFVHDSWFRRCCLGSTDLFTPMGIGPTVEPYREAHGLDLSLDPALDEIVSVREAQAAELEAWLDEVTAEQLAARAPVPDDDVWPPYARGRLVRQCLGTVLNETFEHHGFCVRDLDLIEAQDAE</sequence>
<evidence type="ECO:0000259" key="1">
    <source>
        <dbReference type="Pfam" id="PF12867"/>
    </source>
</evidence>
<comment type="caution">
    <text evidence="2">The sequence shown here is derived from an EMBL/GenBank/DDBJ whole genome shotgun (WGS) entry which is preliminary data.</text>
</comment>
<dbReference type="EMBL" id="JACHJQ010000006">
    <property type="protein sequence ID" value="MBB4910090.1"/>
    <property type="molecule type" value="Genomic_DNA"/>
</dbReference>
<evidence type="ECO:0000313" key="2">
    <source>
        <dbReference type="EMBL" id="MBB4910090.1"/>
    </source>
</evidence>
<dbReference type="InterPro" id="IPR024775">
    <property type="entry name" value="DinB-like"/>
</dbReference>
<keyword evidence="3" id="KW-1185">Reference proteome</keyword>
<organism evidence="2 3">
    <name type="scientific">Actinophytocola algeriensis</name>
    <dbReference type="NCBI Taxonomy" id="1768010"/>
    <lineage>
        <taxon>Bacteria</taxon>
        <taxon>Bacillati</taxon>
        <taxon>Actinomycetota</taxon>
        <taxon>Actinomycetes</taxon>
        <taxon>Pseudonocardiales</taxon>
        <taxon>Pseudonocardiaceae</taxon>
    </lineage>
</organism>
<dbReference type="SUPFAM" id="SSF109854">
    <property type="entry name" value="DinB/YfiT-like putative metalloenzymes"/>
    <property type="match status" value="1"/>
</dbReference>
<dbReference type="AlphaFoldDB" id="A0A7W7QAP3"/>
<protein>
    <recommendedName>
        <fullName evidence="1">DinB-like domain-containing protein</fullName>
    </recommendedName>
</protein>
<dbReference type="Gene3D" id="1.20.120.450">
    <property type="entry name" value="dinb family like domain"/>
    <property type="match status" value="1"/>
</dbReference>
<dbReference type="Proteomes" id="UP000520767">
    <property type="component" value="Unassembled WGS sequence"/>
</dbReference>
<proteinExistence type="predicted"/>
<accession>A0A7W7QAP3</accession>
<evidence type="ECO:0000313" key="3">
    <source>
        <dbReference type="Proteomes" id="UP000520767"/>
    </source>
</evidence>
<feature type="domain" description="DinB-like" evidence="1">
    <location>
        <begin position="90"/>
        <end position="234"/>
    </location>
</feature>
<dbReference type="Pfam" id="PF12867">
    <property type="entry name" value="DinB_2"/>
    <property type="match status" value="1"/>
</dbReference>
<reference evidence="2 3" key="1">
    <citation type="submission" date="2020-08" db="EMBL/GenBank/DDBJ databases">
        <title>Genomic Encyclopedia of Type Strains, Phase III (KMG-III): the genomes of soil and plant-associated and newly described type strains.</title>
        <authorList>
            <person name="Whitman W."/>
        </authorList>
    </citation>
    <scope>NUCLEOTIDE SEQUENCE [LARGE SCALE GENOMIC DNA]</scope>
    <source>
        <strain evidence="2 3">CECT 8960</strain>
    </source>
</reference>
<dbReference type="InterPro" id="IPR034660">
    <property type="entry name" value="DinB/YfiT-like"/>
</dbReference>